<gene>
    <name evidence="3" type="ORF">D3872_03115</name>
</gene>
<dbReference type="Proteomes" id="UP000284006">
    <property type="component" value="Unassembled WGS sequence"/>
</dbReference>
<feature type="signal peptide" evidence="2">
    <location>
        <begin position="1"/>
        <end position="22"/>
    </location>
</feature>
<accession>A0A418Y785</accession>
<dbReference type="OrthoDB" id="8704469at2"/>
<name>A0A418Y785_9BURK</name>
<evidence type="ECO:0000313" key="3">
    <source>
        <dbReference type="EMBL" id="RJG25070.1"/>
    </source>
</evidence>
<evidence type="ECO:0000313" key="4">
    <source>
        <dbReference type="Proteomes" id="UP000284006"/>
    </source>
</evidence>
<dbReference type="PROSITE" id="PS51257">
    <property type="entry name" value="PROKAR_LIPOPROTEIN"/>
    <property type="match status" value="1"/>
</dbReference>
<feature type="region of interest" description="Disordered" evidence="1">
    <location>
        <begin position="26"/>
        <end position="80"/>
    </location>
</feature>
<comment type="caution">
    <text evidence="3">The sequence shown here is derived from an EMBL/GenBank/DDBJ whole genome shotgun (WGS) entry which is preliminary data.</text>
</comment>
<feature type="compositionally biased region" description="Low complexity" evidence="1">
    <location>
        <begin position="45"/>
        <end position="80"/>
    </location>
</feature>
<proteinExistence type="predicted"/>
<organism evidence="3 4">
    <name type="scientific">Massilia cavernae</name>
    <dbReference type="NCBI Taxonomy" id="2320864"/>
    <lineage>
        <taxon>Bacteria</taxon>
        <taxon>Pseudomonadati</taxon>
        <taxon>Pseudomonadota</taxon>
        <taxon>Betaproteobacteria</taxon>
        <taxon>Burkholderiales</taxon>
        <taxon>Oxalobacteraceae</taxon>
        <taxon>Telluria group</taxon>
        <taxon>Massilia</taxon>
    </lineage>
</organism>
<evidence type="ECO:0000256" key="2">
    <source>
        <dbReference type="SAM" id="SignalP"/>
    </source>
</evidence>
<feature type="compositionally biased region" description="Basic and acidic residues" evidence="1">
    <location>
        <begin position="26"/>
        <end position="41"/>
    </location>
</feature>
<keyword evidence="2" id="KW-0732">Signal</keyword>
<keyword evidence="4" id="KW-1185">Reference proteome</keyword>
<sequence length="160" mass="15939">MKRLEQSVLLAGVLALGLAGCASDTMKTRDTASVSDPERPTDGYGMPPAGAGAGASATSQASTTGTTPAPADPMAASAQAMPAPNSVVTLIEVVPRSEGVATGAIGATGAAGAIGASSDRVYRITLQMDDGSTRVVTQDAAPAFRSGDRVHMSGGEIHRR</sequence>
<dbReference type="RefSeq" id="WP_119809434.1">
    <property type="nucleotide sequence ID" value="NZ_QYUP01000027.1"/>
</dbReference>
<evidence type="ECO:0008006" key="5">
    <source>
        <dbReference type="Google" id="ProtNLM"/>
    </source>
</evidence>
<dbReference type="EMBL" id="QYUP01000027">
    <property type="protein sequence ID" value="RJG25070.1"/>
    <property type="molecule type" value="Genomic_DNA"/>
</dbReference>
<feature type="chain" id="PRO_5019460649" description="Lipoprotein" evidence="2">
    <location>
        <begin position="23"/>
        <end position="160"/>
    </location>
</feature>
<reference evidence="3 4" key="1">
    <citation type="submission" date="2018-09" db="EMBL/GenBank/DDBJ databases">
        <authorList>
            <person name="Zhu H."/>
        </authorList>
    </citation>
    <scope>NUCLEOTIDE SEQUENCE [LARGE SCALE GENOMIC DNA]</scope>
    <source>
        <strain evidence="3 4">K1S02-61</strain>
    </source>
</reference>
<protein>
    <recommendedName>
        <fullName evidence="5">Lipoprotein</fullName>
    </recommendedName>
</protein>
<dbReference type="AlphaFoldDB" id="A0A418Y785"/>
<evidence type="ECO:0000256" key="1">
    <source>
        <dbReference type="SAM" id="MobiDB-lite"/>
    </source>
</evidence>